<dbReference type="EMBL" id="JAPFFF010000008">
    <property type="protein sequence ID" value="KAK8884998.1"/>
    <property type="molecule type" value="Genomic_DNA"/>
</dbReference>
<evidence type="ECO:0008006" key="3">
    <source>
        <dbReference type="Google" id="ProtNLM"/>
    </source>
</evidence>
<protein>
    <recommendedName>
        <fullName evidence="3">PH domain-containing protein</fullName>
    </recommendedName>
</protein>
<organism evidence="1 2">
    <name type="scientific">Tritrichomonas musculus</name>
    <dbReference type="NCBI Taxonomy" id="1915356"/>
    <lineage>
        <taxon>Eukaryota</taxon>
        <taxon>Metamonada</taxon>
        <taxon>Parabasalia</taxon>
        <taxon>Tritrichomonadida</taxon>
        <taxon>Tritrichomonadidae</taxon>
        <taxon>Tritrichomonas</taxon>
    </lineage>
</organism>
<name>A0ABR2K277_9EUKA</name>
<accession>A0ABR2K277</accession>
<gene>
    <name evidence="1" type="ORF">M9Y10_044126</name>
</gene>
<evidence type="ECO:0000313" key="1">
    <source>
        <dbReference type="EMBL" id="KAK8884998.1"/>
    </source>
</evidence>
<sequence>MVTSKSYLHSRLMTVFQDPLSCLHAYLFALIQQDYDFVLLRQSIPRINQLTSSKPVSCRYSPLNDCLLVRQEGNSLKSYQLGNFDQIQWGHIESNIKIKFICIALKNDRNPIILYGPTEIMELWYDGLQLSLNRHNQEIPCIQGVITNSSIDKLDIFTKALSYANTNRNTIDIQPPPPNFQFNSNFR</sequence>
<dbReference type="Proteomes" id="UP001470230">
    <property type="component" value="Unassembled WGS sequence"/>
</dbReference>
<proteinExistence type="predicted"/>
<reference evidence="1 2" key="1">
    <citation type="submission" date="2024-04" db="EMBL/GenBank/DDBJ databases">
        <title>Tritrichomonas musculus Genome.</title>
        <authorList>
            <person name="Alves-Ferreira E."/>
            <person name="Grigg M."/>
            <person name="Lorenzi H."/>
            <person name="Galac M."/>
        </authorList>
    </citation>
    <scope>NUCLEOTIDE SEQUENCE [LARGE SCALE GENOMIC DNA]</scope>
    <source>
        <strain evidence="1 2">EAF2021</strain>
    </source>
</reference>
<comment type="caution">
    <text evidence="1">The sequence shown here is derived from an EMBL/GenBank/DDBJ whole genome shotgun (WGS) entry which is preliminary data.</text>
</comment>
<evidence type="ECO:0000313" key="2">
    <source>
        <dbReference type="Proteomes" id="UP001470230"/>
    </source>
</evidence>
<keyword evidence="2" id="KW-1185">Reference proteome</keyword>